<dbReference type="AlphaFoldDB" id="A0A699YMX3"/>
<proteinExistence type="predicted"/>
<evidence type="ECO:0000313" key="3">
    <source>
        <dbReference type="Proteomes" id="UP000485058"/>
    </source>
</evidence>
<evidence type="ECO:0000313" key="2">
    <source>
        <dbReference type="EMBL" id="GFH08256.1"/>
    </source>
</evidence>
<comment type="caution">
    <text evidence="2">The sequence shown here is derived from an EMBL/GenBank/DDBJ whole genome shotgun (WGS) entry which is preliminary data.</text>
</comment>
<feature type="compositionally biased region" description="Low complexity" evidence="1">
    <location>
        <begin position="59"/>
        <end position="70"/>
    </location>
</feature>
<dbReference type="EMBL" id="BLLF01000149">
    <property type="protein sequence ID" value="GFH08256.1"/>
    <property type="molecule type" value="Genomic_DNA"/>
</dbReference>
<organism evidence="2 3">
    <name type="scientific">Haematococcus lacustris</name>
    <name type="common">Green alga</name>
    <name type="synonym">Haematococcus pluvialis</name>
    <dbReference type="NCBI Taxonomy" id="44745"/>
    <lineage>
        <taxon>Eukaryota</taxon>
        <taxon>Viridiplantae</taxon>
        <taxon>Chlorophyta</taxon>
        <taxon>core chlorophytes</taxon>
        <taxon>Chlorophyceae</taxon>
        <taxon>CS clade</taxon>
        <taxon>Chlamydomonadales</taxon>
        <taxon>Haematococcaceae</taxon>
        <taxon>Haematococcus</taxon>
    </lineage>
</organism>
<protein>
    <submittedName>
        <fullName evidence="2">Uncharacterized protein</fullName>
    </submittedName>
</protein>
<sequence>MIVLPWACIPHLQGCLAVGRRWGGQRLLWGSSLVAGAYNDRDRNQLRPQNEGSNSDAKAGPQRAARPTQAAAAALPTAGGSDAAWQDGACARQVTVLTVVLAECVVTMLPASGPYQGCHSQSQVGCYTPARAWLKVGQHQHGSGCRAGLENHEGYDSSCVFVDRLSEIVHSAPCYESSGSQVVAKWPLMVAMGLPNVSSSISSTALLSNQGTKPATQP</sequence>
<feature type="region of interest" description="Disordered" evidence="1">
    <location>
        <begin position="42"/>
        <end position="70"/>
    </location>
</feature>
<dbReference type="Proteomes" id="UP000485058">
    <property type="component" value="Unassembled WGS sequence"/>
</dbReference>
<reference evidence="2 3" key="1">
    <citation type="submission" date="2020-02" db="EMBL/GenBank/DDBJ databases">
        <title>Draft genome sequence of Haematococcus lacustris strain NIES-144.</title>
        <authorList>
            <person name="Morimoto D."/>
            <person name="Nakagawa S."/>
            <person name="Yoshida T."/>
            <person name="Sawayama S."/>
        </authorList>
    </citation>
    <scope>NUCLEOTIDE SEQUENCE [LARGE SCALE GENOMIC DNA]</scope>
    <source>
        <strain evidence="2 3">NIES-144</strain>
    </source>
</reference>
<evidence type="ECO:0000256" key="1">
    <source>
        <dbReference type="SAM" id="MobiDB-lite"/>
    </source>
</evidence>
<feature type="compositionally biased region" description="Polar residues" evidence="1">
    <location>
        <begin position="46"/>
        <end position="56"/>
    </location>
</feature>
<keyword evidence="3" id="KW-1185">Reference proteome</keyword>
<accession>A0A699YMX3</accession>
<name>A0A699YMX3_HAELA</name>
<gene>
    <name evidence="2" type="ORF">HaLaN_03190</name>
</gene>